<dbReference type="GO" id="GO:0003677">
    <property type="term" value="F:DNA binding"/>
    <property type="evidence" value="ECO:0007669"/>
    <property type="project" value="InterPro"/>
</dbReference>
<dbReference type="GO" id="GO:0006310">
    <property type="term" value="P:DNA recombination"/>
    <property type="evidence" value="ECO:0007669"/>
    <property type="project" value="UniProtKB-KW"/>
</dbReference>
<dbReference type="AlphaFoldDB" id="A0A9P7M5T0"/>
<accession>A0A9P7M5T0</accession>
<dbReference type="InterPro" id="IPR052925">
    <property type="entry name" value="Phage_Integrase-like_Recomb"/>
</dbReference>
<evidence type="ECO:0000313" key="2">
    <source>
        <dbReference type="EMBL" id="KAG5930323.1"/>
    </source>
</evidence>
<comment type="caution">
    <text evidence="2">The sequence shown here is derived from an EMBL/GenBank/DDBJ whole genome shotgun (WGS) entry which is preliminary data.</text>
</comment>
<evidence type="ECO:0000256" key="1">
    <source>
        <dbReference type="ARBA" id="ARBA00023172"/>
    </source>
</evidence>
<dbReference type="Gene3D" id="1.10.443.10">
    <property type="entry name" value="Intergrase catalytic core"/>
    <property type="match status" value="1"/>
</dbReference>
<dbReference type="InterPro" id="IPR011010">
    <property type="entry name" value="DNA_brk_join_enz"/>
</dbReference>
<dbReference type="PANTHER" id="PTHR34605">
    <property type="entry name" value="PHAGE_INTEGRASE DOMAIN-CONTAINING PROTEIN"/>
    <property type="match status" value="1"/>
</dbReference>
<reference evidence="2 3" key="1">
    <citation type="journal article" date="2020" name="bioRxiv">
        <title>Whole genome comparisons of ergot fungi reveals the divergence and evolution of species within the genus Claviceps are the result of varying mechanisms driving genome evolution and host range expansion.</title>
        <authorList>
            <person name="Wyka S.A."/>
            <person name="Mondo S.J."/>
            <person name="Liu M."/>
            <person name="Dettman J."/>
            <person name="Nalam V."/>
            <person name="Broders K.D."/>
        </authorList>
    </citation>
    <scope>NUCLEOTIDE SEQUENCE [LARGE SCALE GENOMIC DNA]</scope>
    <source>
        <strain evidence="2 3">CCC 1485</strain>
    </source>
</reference>
<protein>
    <recommendedName>
        <fullName evidence="4">Tyr recombinase domain-containing protein</fullName>
    </recommendedName>
</protein>
<sequence>MAATGDLACPVQNALALLSARSAAGPADPLFSLPRGGFERDHVVGTLRQRLTAIGLPSMHITGHSFRRGAAQHADKMGLTRDQIMALGRWSSDAVDRYYTSDTGHLFTLQQRFARPNQRTNNIGV</sequence>
<keyword evidence="3" id="KW-1185">Reference proteome</keyword>
<evidence type="ECO:0008006" key="4">
    <source>
        <dbReference type="Google" id="ProtNLM"/>
    </source>
</evidence>
<dbReference type="GO" id="GO:0015074">
    <property type="term" value="P:DNA integration"/>
    <property type="evidence" value="ECO:0007669"/>
    <property type="project" value="InterPro"/>
</dbReference>
<dbReference type="OrthoDB" id="5149081at2759"/>
<name>A0A9P7M5T0_9HYPO</name>
<proteinExistence type="predicted"/>
<organism evidence="2 3">
    <name type="scientific">Claviceps pazoutovae</name>
    <dbReference type="NCBI Taxonomy" id="1649127"/>
    <lineage>
        <taxon>Eukaryota</taxon>
        <taxon>Fungi</taxon>
        <taxon>Dikarya</taxon>
        <taxon>Ascomycota</taxon>
        <taxon>Pezizomycotina</taxon>
        <taxon>Sordariomycetes</taxon>
        <taxon>Hypocreomycetidae</taxon>
        <taxon>Hypocreales</taxon>
        <taxon>Clavicipitaceae</taxon>
        <taxon>Claviceps</taxon>
    </lineage>
</organism>
<dbReference type="EMBL" id="SRPO01000757">
    <property type="protein sequence ID" value="KAG5930323.1"/>
    <property type="molecule type" value="Genomic_DNA"/>
</dbReference>
<dbReference type="InterPro" id="IPR013762">
    <property type="entry name" value="Integrase-like_cat_sf"/>
</dbReference>
<evidence type="ECO:0000313" key="3">
    <source>
        <dbReference type="Proteomes" id="UP000706124"/>
    </source>
</evidence>
<keyword evidence="1" id="KW-0233">DNA recombination</keyword>
<gene>
    <name evidence="2" type="ORF">E4U60_007099</name>
</gene>
<dbReference type="SUPFAM" id="SSF56349">
    <property type="entry name" value="DNA breaking-rejoining enzymes"/>
    <property type="match status" value="1"/>
</dbReference>
<dbReference type="Proteomes" id="UP000706124">
    <property type="component" value="Unassembled WGS sequence"/>
</dbReference>
<dbReference type="PANTHER" id="PTHR34605:SF3">
    <property type="entry name" value="P CELL-TYPE AGGLUTINATION PROTEIN MAP4-LIKE-RELATED"/>
    <property type="match status" value="1"/>
</dbReference>